<evidence type="ECO:0000256" key="2">
    <source>
        <dbReference type="ARBA" id="ARBA00022490"/>
    </source>
</evidence>
<sequence length="203" mass="22853">MSNLQAFQTLAEARRSIYAINDQLPVSKEEIVKLVEHAVLHTPSAFNSQSSRLVVLFGEDHKKLWQITEDKLRAIVNDDTAFESTKQKIDSFKAGAGTVLFYEDQTVVKGLQENFALYADRFPVWSEHASAMHQYVVWTALASQNIGASLQHYNPIIDEEVDSTWNIDPEWDLVAQLVFGGIEQPAGEKQFAPVDSRLKVFGL</sequence>
<dbReference type="GO" id="GO:0005737">
    <property type="term" value="C:cytoplasm"/>
    <property type="evidence" value="ECO:0007669"/>
    <property type="project" value="UniProtKB-SubCell"/>
</dbReference>
<evidence type="ECO:0000256" key="3">
    <source>
        <dbReference type="ARBA" id="ARBA00023002"/>
    </source>
</evidence>
<dbReference type="Pfam" id="PF00881">
    <property type="entry name" value="Nitroreductase"/>
    <property type="match status" value="1"/>
</dbReference>
<evidence type="ECO:0000259" key="4">
    <source>
        <dbReference type="Pfam" id="PF00881"/>
    </source>
</evidence>
<evidence type="ECO:0000256" key="1">
    <source>
        <dbReference type="ARBA" id="ARBA00004496"/>
    </source>
</evidence>
<dbReference type="CDD" id="cd02140">
    <property type="entry name" value="Frm2-like"/>
    <property type="match status" value="1"/>
</dbReference>
<organism evidence="5 6">
    <name type="scientific">Psychrobacter sanguinis</name>
    <dbReference type="NCBI Taxonomy" id="861445"/>
    <lineage>
        <taxon>Bacteria</taxon>
        <taxon>Pseudomonadati</taxon>
        <taxon>Pseudomonadota</taxon>
        <taxon>Gammaproteobacteria</taxon>
        <taxon>Moraxellales</taxon>
        <taxon>Moraxellaceae</taxon>
        <taxon>Psychrobacter</taxon>
    </lineage>
</organism>
<dbReference type="SUPFAM" id="SSF55469">
    <property type="entry name" value="FMN-dependent nitroreductase-like"/>
    <property type="match status" value="1"/>
</dbReference>
<protein>
    <submittedName>
        <fullName evidence="5">Nitroreductase family protein</fullName>
    </submittedName>
</protein>
<dbReference type="FunFam" id="3.40.109.10:FF:000001">
    <property type="entry name" value="Nitroreductase family"/>
    <property type="match status" value="1"/>
</dbReference>
<dbReference type="InterPro" id="IPR033877">
    <property type="entry name" value="Frm2/Hbn1"/>
</dbReference>
<dbReference type="PANTHER" id="PTHR43035:SF1">
    <property type="entry name" value="FATTY ACID REPRESSION MUTANT PROTEIN 2-RELATED"/>
    <property type="match status" value="1"/>
</dbReference>
<keyword evidence="6" id="KW-1185">Reference proteome</keyword>
<dbReference type="InterPro" id="IPR029479">
    <property type="entry name" value="Nitroreductase"/>
</dbReference>
<name>A0A844M0X3_9GAMM</name>
<dbReference type="GO" id="GO:0016491">
    <property type="term" value="F:oxidoreductase activity"/>
    <property type="evidence" value="ECO:0007669"/>
    <property type="project" value="UniProtKB-KW"/>
</dbReference>
<dbReference type="Gene3D" id="3.40.109.10">
    <property type="entry name" value="NADH Oxidase"/>
    <property type="match status" value="1"/>
</dbReference>
<dbReference type="AlphaFoldDB" id="A0A844M0X3"/>
<feature type="domain" description="Nitroreductase" evidence="4">
    <location>
        <begin position="12"/>
        <end position="180"/>
    </location>
</feature>
<dbReference type="GO" id="GO:0034599">
    <property type="term" value="P:cellular response to oxidative stress"/>
    <property type="evidence" value="ECO:0007669"/>
    <property type="project" value="InterPro"/>
</dbReference>
<dbReference type="InterPro" id="IPR000415">
    <property type="entry name" value="Nitroreductase-like"/>
</dbReference>
<dbReference type="EMBL" id="WFKQ01000005">
    <property type="protein sequence ID" value="MUG32592.1"/>
    <property type="molecule type" value="Genomic_DNA"/>
</dbReference>
<dbReference type="OrthoDB" id="9810617at2"/>
<evidence type="ECO:0000313" key="5">
    <source>
        <dbReference type="EMBL" id="MUG32592.1"/>
    </source>
</evidence>
<comment type="subcellular location">
    <subcellularLocation>
        <location evidence="1">Cytoplasm</location>
    </subcellularLocation>
</comment>
<dbReference type="RefSeq" id="WP_011961517.1">
    <property type="nucleotide sequence ID" value="NZ_WFKQ01000005.1"/>
</dbReference>
<accession>A0A844M0X3</accession>
<comment type="caution">
    <text evidence="5">The sequence shown here is derived from an EMBL/GenBank/DDBJ whole genome shotgun (WGS) entry which is preliminary data.</text>
</comment>
<proteinExistence type="predicted"/>
<keyword evidence="3" id="KW-0560">Oxidoreductase</keyword>
<dbReference type="PANTHER" id="PTHR43035">
    <property type="entry name" value="FATTY ACID REPRESSION MUTANT PROTEIN 2-RELATED"/>
    <property type="match status" value="1"/>
</dbReference>
<gene>
    <name evidence="5" type="ORF">GB996_07250</name>
</gene>
<dbReference type="Proteomes" id="UP000442109">
    <property type="component" value="Unassembled WGS sequence"/>
</dbReference>
<keyword evidence="2" id="KW-0963">Cytoplasm</keyword>
<evidence type="ECO:0000313" key="6">
    <source>
        <dbReference type="Proteomes" id="UP000442109"/>
    </source>
</evidence>
<reference evidence="5 6" key="1">
    <citation type="journal article" date="2019" name="PLoS ONE">
        <title>Pup mortality in New Zealand sea lions (Phocarctos hookeri) at Enderby Island, Auckland Islands, 2013-18.</title>
        <authorList>
            <person name="Michael S.A."/>
            <person name="Hayman D.T.S."/>
            <person name="Gray R."/>
            <person name="Zhang J."/>
            <person name="Rogers L."/>
            <person name="Roe W.D."/>
        </authorList>
    </citation>
    <scope>NUCLEOTIDE SEQUENCE [LARGE SCALE GENOMIC DNA]</scope>
    <source>
        <strain evidence="5 6">SM868</strain>
    </source>
</reference>